<dbReference type="InterPro" id="IPR036396">
    <property type="entry name" value="Cyt_P450_sf"/>
</dbReference>
<dbReference type="InterPro" id="IPR005299">
    <property type="entry name" value="MeTrfase_7"/>
</dbReference>
<keyword evidence="5" id="KW-0503">Monooxygenase</keyword>
<evidence type="ECO:0000256" key="1">
    <source>
        <dbReference type="ARBA" id="ARBA00022603"/>
    </source>
</evidence>
<keyword evidence="6" id="KW-0472">Membrane</keyword>
<dbReference type="Gene3D" id="1.10.1200.270">
    <property type="entry name" value="Methyltransferase, alpha-helical capping domain"/>
    <property type="match status" value="1"/>
</dbReference>
<dbReference type="GO" id="GO:0005506">
    <property type="term" value="F:iron ion binding"/>
    <property type="evidence" value="ECO:0007669"/>
    <property type="project" value="InterPro"/>
</dbReference>
<evidence type="ECO:0000256" key="6">
    <source>
        <dbReference type="SAM" id="Phobius"/>
    </source>
</evidence>
<proteinExistence type="inferred from homology"/>
<dbReference type="GO" id="GO:0004497">
    <property type="term" value="F:monooxygenase activity"/>
    <property type="evidence" value="ECO:0007669"/>
    <property type="project" value="UniProtKB-KW"/>
</dbReference>
<dbReference type="InterPro" id="IPR042086">
    <property type="entry name" value="MeTrfase_capping"/>
</dbReference>
<dbReference type="GO" id="GO:0032259">
    <property type="term" value="P:methylation"/>
    <property type="evidence" value="ECO:0000318"/>
    <property type="project" value="GO_Central"/>
</dbReference>
<dbReference type="HOGENOM" id="CLU_508466_0_0_1"/>
<name>A0A061EI18_THECC</name>
<dbReference type="OMA" id="YPMKSGD"/>
<dbReference type="Gene3D" id="1.10.630.10">
    <property type="entry name" value="Cytochrome P450"/>
    <property type="match status" value="1"/>
</dbReference>
<organism evidence="7 8">
    <name type="scientific">Theobroma cacao</name>
    <name type="common">Cacao</name>
    <name type="synonym">Cocoa</name>
    <dbReference type="NCBI Taxonomy" id="3641"/>
    <lineage>
        <taxon>Eukaryota</taxon>
        <taxon>Viridiplantae</taxon>
        <taxon>Streptophyta</taxon>
        <taxon>Embryophyta</taxon>
        <taxon>Tracheophyta</taxon>
        <taxon>Spermatophyta</taxon>
        <taxon>Magnoliopsida</taxon>
        <taxon>eudicotyledons</taxon>
        <taxon>Gunneridae</taxon>
        <taxon>Pentapetalae</taxon>
        <taxon>rosids</taxon>
        <taxon>malvids</taxon>
        <taxon>Malvales</taxon>
        <taxon>Malvaceae</taxon>
        <taxon>Byttnerioideae</taxon>
        <taxon>Theobroma</taxon>
    </lineage>
</organism>
<evidence type="ECO:0000313" key="8">
    <source>
        <dbReference type="Proteomes" id="UP000026915"/>
    </source>
</evidence>
<gene>
    <name evidence="7" type="ORF">TCM_019319</name>
</gene>
<keyword evidence="1 7" id="KW-0489">Methyltransferase</keyword>
<evidence type="ECO:0000313" key="7">
    <source>
        <dbReference type="EMBL" id="EOY04057.1"/>
    </source>
</evidence>
<dbReference type="EMBL" id="CM001882">
    <property type="protein sequence ID" value="EOY04057.1"/>
    <property type="molecule type" value="Genomic_DNA"/>
</dbReference>
<evidence type="ECO:0000256" key="2">
    <source>
        <dbReference type="ARBA" id="ARBA00022679"/>
    </source>
</evidence>
<dbReference type="Gramene" id="EOY04057">
    <property type="protein sequence ID" value="EOY04057"/>
    <property type="gene ID" value="TCM_019319"/>
</dbReference>
<protein>
    <submittedName>
        <fullName evidence="7">S-adenosyl-L-methionine-dependent methyltransferases superfamily protein</fullName>
    </submittedName>
</protein>
<keyword evidence="2" id="KW-0808">Transferase</keyword>
<comment type="similarity">
    <text evidence="5">Belongs to the cytochrome P450 family.</text>
</comment>
<dbReference type="InParanoid" id="A0A061EI18"/>
<keyword evidence="6" id="KW-0812">Transmembrane</keyword>
<feature type="transmembrane region" description="Helical" evidence="6">
    <location>
        <begin position="493"/>
        <end position="512"/>
    </location>
</feature>
<dbReference type="GO" id="GO:0008757">
    <property type="term" value="F:S-adenosylmethionine-dependent methyltransferase activity"/>
    <property type="evidence" value="ECO:0000318"/>
    <property type="project" value="GO_Central"/>
</dbReference>
<dbReference type="InterPro" id="IPR029063">
    <property type="entry name" value="SAM-dependent_MTases_sf"/>
</dbReference>
<dbReference type="GO" id="GO:0020037">
    <property type="term" value="F:heme binding"/>
    <property type="evidence" value="ECO:0007669"/>
    <property type="project" value="InterPro"/>
</dbReference>
<evidence type="ECO:0000256" key="4">
    <source>
        <dbReference type="ARBA" id="ARBA00022842"/>
    </source>
</evidence>
<dbReference type="eggNOG" id="KOG0156">
    <property type="taxonomic scope" value="Eukaryota"/>
</dbReference>
<accession>A0A061EI18</accession>
<evidence type="ECO:0000256" key="3">
    <source>
        <dbReference type="ARBA" id="ARBA00022723"/>
    </source>
</evidence>
<dbReference type="GO" id="GO:0016705">
    <property type="term" value="F:oxidoreductase activity, acting on paired donors, with incorporation or reduction of molecular oxygen"/>
    <property type="evidence" value="ECO:0007669"/>
    <property type="project" value="InterPro"/>
</dbReference>
<dbReference type="PROSITE" id="PS00086">
    <property type="entry name" value="CYTOCHROME_P450"/>
    <property type="match status" value="1"/>
</dbReference>
<dbReference type="InterPro" id="IPR001128">
    <property type="entry name" value="Cyt_P450"/>
</dbReference>
<dbReference type="InterPro" id="IPR017972">
    <property type="entry name" value="Cyt_P450_CS"/>
</dbReference>
<dbReference type="Proteomes" id="UP000026915">
    <property type="component" value="Chromosome 4"/>
</dbReference>
<dbReference type="Pfam" id="PF00067">
    <property type="entry name" value="p450"/>
    <property type="match status" value="1"/>
</dbReference>
<reference evidence="7 8" key="1">
    <citation type="journal article" date="2013" name="Genome Biol.">
        <title>The genome sequence of the most widely cultivated cacao type and its use to identify candidate genes regulating pod color.</title>
        <authorList>
            <person name="Motamayor J.C."/>
            <person name="Mockaitis K."/>
            <person name="Schmutz J."/>
            <person name="Haiminen N."/>
            <person name="Iii D.L."/>
            <person name="Cornejo O."/>
            <person name="Findley S.D."/>
            <person name="Zheng P."/>
            <person name="Utro F."/>
            <person name="Royaert S."/>
            <person name="Saski C."/>
            <person name="Jenkins J."/>
            <person name="Podicheti R."/>
            <person name="Zhao M."/>
            <person name="Scheffler B.E."/>
            <person name="Stack J.C."/>
            <person name="Feltus F.A."/>
            <person name="Mustiga G.M."/>
            <person name="Amores F."/>
            <person name="Phillips W."/>
            <person name="Marelli J.P."/>
            <person name="May G.D."/>
            <person name="Shapiro H."/>
            <person name="Ma J."/>
            <person name="Bustamante C.D."/>
            <person name="Schnell R.J."/>
            <person name="Main D."/>
            <person name="Gilbert D."/>
            <person name="Parida L."/>
            <person name="Kuhn D.N."/>
        </authorList>
    </citation>
    <scope>NUCLEOTIDE SEQUENCE [LARGE SCALE GENOMIC DNA]</scope>
    <source>
        <strain evidence="8">cv. Matina 1-6</strain>
    </source>
</reference>
<dbReference type="Gene3D" id="3.40.50.150">
    <property type="entry name" value="Vaccinia Virus protein VP39"/>
    <property type="match status" value="1"/>
</dbReference>
<dbReference type="Pfam" id="PF03492">
    <property type="entry name" value="Methyltransf_7"/>
    <property type="match status" value="1"/>
</dbReference>
<keyword evidence="8" id="KW-1185">Reference proteome</keyword>
<keyword evidence="5" id="KW-0408">Iron</keyword>
<keyword evidence="6" id="KW-1133">Transmembrane helix</keyword>
<keyword evidence="3 5" id="KW-0479">Metal-binding</keyword>
<evidence type="ECO:0000256" key="5">
    <source>
        <dbReference type="RuleBase" id="RU000461"/>
    </source>
</evidence>
<dbReference type="PANTHER" id="PTHR31009">
    <property type="entry name" value="S-ADENOSYL-L-METHIONINE:CARBOXYL METHYLTRANSFERASE FAMILY PROTEIN"/>
    <property type="match status" value="1"/>
</dbReference>
<sequence length="536" mass="60058">MDSASTESCPMKGGDGLYSYSQNSLFQREGVENALLLINEAIAEKLDLEQIISSSPSKAFTVADLGCSVGPNSVIAVQNIIESVKLKYQSYGSNNQNDLEFQALFNDLVSNDFNTLFKFLPSDRQYFAAGVPGCFQGRLFPKSSLHFVHSSYALHWLLSTPKELMDKNSPAFNKGRIYYNNSAKEVGEAYSAQFAKDMESFLAARAEELVDGGLMALVLVCLPDDVPPSQSTASGITDLLEAALLDMAKEGLVSEDKVDSFNLPRYNPTPRELEGLIKINACFSIERMKRIFPSKTKLAMASDNGVVISHLRAVWEGILKEHFGAEIIDELFVSSTDMAQEMVKKRDIVFSIRPITTALNILLYGVRRRRLCTLWVTEKLVMDASHQSNDIVEMQHQGNSRLHPPTPVMPPRQTSAIAKLGGYDIPPKTRVLVLFKKKKTRVLVNIWAIQRDPKLWDMQEVFLPERFENVTVDFKGQNFEFILFGVGKRICPGMLFGVVVVEYLIANLLYWFNWKLPDDMVAENLDMTEAFGLVVS</sequence>
<keyword evidence="5" id="KW-0349">Heme</keyword>
<dbReference type="SUPFAM" id="SSF48264">
    <property type="entry name" value="Cytochrome P450"/>
    <property type="match status" value="1"/>
</dbReference>
<dbReference type="SUPFAM" id="SSF53335">
    <property type="entry name" value="S-adenosyl-L-methionine-dependent methyltransferases"/>
    <property type="match status" value="1"/>
</dbReference>
<keyword evidence="5" id="KW-0560">Oxidoreductase</keyword>
<dbReference type="AlphaFoldDB" id="A0A061EI18"/>
<keyword evidence="4" id="KW-0460">Magnesium</keyword>